<dbReference type="EMBL" id="BART01037582">
    <property type="protein sequence ID" value="GAH08992.1"/>
    <property type="molecule type" value="Genomic_DNA"/>
</dbReference>
<organism evidence="1">
    <name type="scientific">marine sediment metagenome</name>
    <dbReference type="NCBI Taxonomy" id="412755"/>
    <lineage>
        <taxon>unclassified sequences</taxon>
        <taxon>metagenomes</taxon>
        <taxon>ecological metagenomes</taxon>
    </lineage>
</organism>
<reference evidence="1" key="1">
    <citation type="journal article" date="2014" name="Front. Microbiol.">
        <title>High frequency of phylogenetically diverse reductive dehalogenase-homologous genes in deep subseafloor sedimentary metagenomes.</title>
        <authorList>
            <person name="Kawai M."/>
            <person name="Futagami T."/>
            <person name="Toyoda A."/>
            <person name="Takaki Y."/>
            <person name="Nishi S."/>
            <person name="Hori S."/>
            <person name="Arai W."/>
            <person name="Tsubouchi T."/>
            <person name="Morono Y."/>
            <person name="Uchiyama I."/>
            <person name="Ito T."/>
            <person name="Fujiyama A."/>
            <person name="Inagaki F."/>
            <person name="Takami H."/>
        </authorList>
    </citation>
    <scope>NUCLEOTIDE SEQUENCE</scope>
    <source>
        <strain evidence="1">Expedition CK06-06</strain>
    </source>
</reference>
<accession>X1CML6</accession>
<name>X1CML6_9ZZZZ</name>
<protein>
    <submittedName>
        <fullName evidence="1">Uncharacterized protein</fullName>
    </submittedName>
</protein>
<comment type="caution">
    <text evidence="1">The sequence shown here is derived from an EMBL/GenBank/DDBJ whole genome shotgun (WGS) entry which is preliminary data.</text>
</comment>
<dbReference type="AlphaFoldDB" id="X1CML6"/>
<evidence type="ECO:0000313" key="1">
    <source>
        <dbReference type="EMBL" id="GAH08992.1"/>
    </source>
</evidence>
<sequence length="31" mass="3623">MRSDAHIKIFIIKQVLRLACRINPSNKETNL</sequence>
<feature type="non-terminal residue" evidence="1">
    <location>
        <position position="31"/>
    </location>
</feature>
<proteinExistence type="predicted"/>
<gene>
    <name evidence="1" type="ORF">S01H4_62806</name>
</gene>